<organism evidence="1 2">
    <name type="scientific">Cronobacter sakazakii</name>
    <name type="common">Enterobacter sakazakii</name>
    <dbReference type="NCBI Taxonomy" id="28141"/>
    <lineage>
        <taxon>Bacteria</taxon>
        <taxon>Pseudomonadati</taxon>
        <taxon>Pseudomonadota</taxon>
        <taxon>Gammaproteobacteria</taxon>
        <taxon>Enterobacterales</taxon>
        <taxon>Enterobacteriaceae</taxon>
        <taxon>Cronobacter</taxon>
    </lineage>
</organism>
<dbReference type="RefSeq" id="WP_085107258.1">
    <property type="nucleotide sequence ID" value="NZ_NCTU01000002.1"/>
</dbReference>
<dbReference type="AlphaFoldDB" id="A0AA45C2W0"/>
<name>A0AA45C2W0_CROSK</name>
<gene>
    <name evidence="1" type="ORF">B7T07_00960</name>
</gene>
<evidence type="ECO:0000313" key="1">
    <source>
        <dbReference type="EMBL" id="PUW06862.1"/>
    </source>
</evidence>
<proteinExistence type="predicted"/>
<accession>A0AA45C2W0</accession>
<dbReference type="EMBL" id="NCTU01000002">
    <property type="protein sequence ID" value="PUW06862.1"/>
    <property type="molecule type" value="Genomic_DNA"/>
</dbReference>
<protein>
    <submittedName>
        <fullName evidence="1">Uncharacterized protein</fullName>
    </submittedName>
</protein>
<dbReference type="Proteomes" id="UP000244856">
    <property type="component" value="Unassembled WGS sequence"/>
</dbReference>
<sequence>MKFKGTPGPWEVMNATDVFTQQGSANGSGVVCDNDDGWQVAGCFNGKTFVQGELVTLSLSEKEANARLIAAAPDLLEALNSIMELQTRGYVVLGDKCTEMASAAIAKAIGEEE</sequence>
<evidence type="ECO:0000313" key="2">
    <source>
        <dbReference type="Proteomes" id="UP000244856"/>
    </source>
</evidence>
<comment type="caution">
    <text evidence="1">The sequence shown here is derived from an EMBL/GenBank/DDBJ whole genome shotgun (WGS) entry which is preliminary data.</text>
</comment>
<reference evidence="1 2" key="1">
    <citation type="submission" date="2017-04" db="EMBL/GenBank/DDBJ databases">
        <title>Cronobacter sakazakii, ST83 Lineage Isolates.</title>
        <authorList>
            <person name="Chase H."/>
            <person name="Tall B."/>
            <person name="Gopinath G."/>
            <person name="Lehner A."/>
        </authorList>
    </citation>
    <scope>NUCLEOTIDE SEQUENCE [LARGE SCALE GENOMIC DNA]</scope>
    <source>
        <strain evidence="1 2">MOD1_Comp15</strain>
    </source>
</reference>